<keyword evidence="2" id="KW-0472">Membrane</keyword>
<sequence>MELETTSRSGNDLKNSYLRSGQSQETRGVVINSQDEAVASTNTAQLQGDDDRAPTANPPVASEEPLSSANNTTTRLQTKSRIQYFSDMIDAVLLPLILGYFVVVSIVVAQTANEQSQMANQIALFSFCADNLGSDNMSIPACEVLMSTAARNVIPSIAQRLFEQVGGESPFKDDDELYNKQGTVQTVGAGSIVTYTVLHRPV</sequence>
<proteinExistence type="predicted"/>
<keyword evidence="2" id="KW-1133">Transmembrane helix</keyword>
<reference evidence="3" key="2">
    <citation type="submission" date="2023-06" db="EMBL/GenBank/DDBJ databases">
        <authorList>
            <consortium name="Lawrence Berkeley National Laboratory"/>
            <person name="Haridas S."/>
            <person name="Hensen N."/>
            <person name="Bonometti L."/>
            <person name="Westerberg I."/>
            <person name="Brannstrom I.O."/>
            <person name="Guillou S."/>
            <person name="Cros-Aarteil S."/>
            <person name="Calhoun S."/>
            <person name="Kuo A."/>
            <person name="Mondo S."/>
            <person name="Pangilinan J."/>
            <person name="Riley R."/>
            <person name="Labutti K."/>
            <person name="Andreopoulos B."/>
            <person name="Lipzen A."/>
            <person name="Chen C."/>
            <person name="Yanf M."/>
            <person name="Daum C."/>
            <person name="Ng V."/>
            <person name="Clum A."/>
            <person name="Steindorff A."/>
            <person name="Ohm R."/>
            <person name="Martin F."/>
            <person name="Silar P."/>
            <person name="Natvig D."/>
            <person name="Lalanne C."/>
            <person name="Gautier V."/>
            <person name="Ament-Velasquez S.L."/>
            <person name="Kruys A."/>
            <person name="Hutchinson M.I."/>
            <person name="Powell A.J."/>
            <person name="Barry K."/>
            <person name="Miller A.N."/>
            <person name="Grigoriev I.V."/>
            <person name="Debuchy R."/>
            <person name="Gladieux P."/>
            <person name="Thoren M.H."/>
            <person name="Johannesson H."/>
        </authorList>
    </citation>
    <scope>NUCLEOTIDE SEQUENCE</scope>
    <source>
        <strain evidence="3">CBS 118394</strain>
    </source>
</reference>
<gene>
    <name evidence="3" type="ORF">B0H66DRAFT_641904</name>
</gene>
<evidence type="ECO:0000256" key="2">
    <source>
        <dbReference type="SAM" id="Phobius"/>
    </source>
</evidence>
<reference evidence="3" key="1">
    <citation type="journal article" date="2023" name="Mol. Phylogenet. Evol.">
        <title>Genome-scale phylogeny and comparative genomics of the fungal order Sordariales.</title>
        <authorList>
            <person name="Hensen N."/>
            <person name="Bonometti L."/>
            <person name="Westerberg I."/>
            <person name="Brannstrom I.O."/>
            <person name="Guillou S."/>
            <person name="Cros-Aarteil S."/>
            <person name="Calhoun S."/>
            <person name="Haridas S."/>
            <person name="Kuo A."/>
            <person name="Mondo S."/>
            <person name="Pangilinan J."/>
            <person name="Riley R."/>
            <person name="LaButti K."/>
            <person name="Andreopoulos B."/>
            <person name="Lipzen A."/>
            <person name="Chen C."/>
            <person name="Yan M."/>
            <person name="Daum C."/>
            <person name="Ng V."/>
            <person name="Clum A."/>
            <person name="Steindorff A."/>
            <person name="Ohm R.A."/>
            <person name="Martin F."/>
            <person name="Silar P."/>
            <person name="Natvig D.O."/>
            <person name="Lalanne C."/>
            <person name="Gautier V."/>
            <person name="Ament-Velasquez S.L."/>
            <person name="Kruys A."/>
            <person name="Hutchinson M.I."/>
            <person name="Powell A.J."/>
            <person name="Barry K."/>
            <person name="Miller A.N."/>
            <person name="Grigoriev I.V."/>
            <person name="Debuchy R."/>
            <person name="Gladieux P."/>
            <person name="Hiltunen Thoren M."/>
            <person name="Johannesson H."/>
        </authorList>
    </citation>
    <scope>NUCLEOTIDE SEQUENCE</scope>
    <source>
        <strain evidence="3">CBS 118394</strain>
    </source>
</reference>
<evidence type="ECO:0000256" key="1">
    <source>
        <dbReference type="SAM" id="MobiDB-lite"/>
    </source>
</evidence>
<keyword evidence="2" id="KW-0812">Transmembrane</keyword>
<feature type="region of interest" description="Disordered" evidence="1">
    <location>
        <begin position="1"/>
        <end position="74"/>
    </location>
</feature>
<keyword evidence="4" id="KW-1185">Reference proteome</keyword>
<evidence type="ECO:0000313" key="4">
    <source>
        <dbReference type="Proteomes" id="UP001283341"/>
    </source>
</evidence>
<dbReference type="EMBL" id="JAUEDM010000006">
    <property type="protein sequence ID" value="KAK3314523.1"/>
    <property type="molecule type" value="Genomic_DNA"/>
</dbReference>
<feature type="transmembrane region" description="Helical" evidence="2">
    <location>
        <begin position="88"/>
        <end position="109"/>
    </location>
</feature>
<feature type="compositionally biased region" description="Polar residues" evidence="1">
    <location>
        <begin position="1"/>
        <end position="46"/>
    </location>
</feature>
<evidence type="ECO:0000313" key="3">
    <source>
        <dbReference type="EMBL" id="KAK3314523.1"/>
    </source>
</evidence>
<comment type="caution">
    <text evidence="3">The sequence shown here is derived from an EMBL/GenBank/DDBJ whole genome shotgun (WGS) entry which is preliminary data.</text>
</comment>
<name>A0AAE0M0M5_9PEZI</name>
<feature type="compositionally biased region" description="Polar residues" evidence="1">
    <location>
        <begin position="65"/>
        <end position="74"/>
    </location>
</feature>
<dbReference type="AlphaFoldDB" id="A0AAE0M0M5"/>
<dbReference type="Proteomes" id="UP001283341">
    <property type="component" value="Unassembled WGS sequence"/>
</dbReference>
<protein>
    <submittedName>
        <fullName evidence="3">Uncharacterized protein</fullName>
    </submittedName>
</protein>
<organism evidence="3 4">
    <name type="scientific">Apodospora peruviana</name>
    <dbReference type="NCBI Taxonomy" id="516989"/>
    <lineage>
        <taxon>Eukaryota</taxon>
        <taxon>Fungi</taxon>
        <taxon>Dikarya</taxon>
        <taxon>Ascomycota</taxon>
        <taxon>Pezizomycotina</taxon>
        <taxon>Sordariomycetes</taxon>
        <taxon>Sordariomycetidae</taxon>
        <taxon>Sordariales</taxon>
        <taxon>Lasiosphaeriaceae</taxon>
        <taxon>Apodospora</taxon>
    </lineage>
</organism>
<accession>A0AAE0M0M5</accession>